<evidence type="ECO:0000256" key="7">
    <source>
        <dbReference type="ARBA" id="ARBA00043224"/>
    </source>
</evidence>
<keyword evidence="4 9" id="KW-0378">Hydrolase</keyword>
<evidence type="ECO:0000256" key="6">
    <source>
        <dbReference type="ARBA" id="ARBA00039017"/>
    </source>
</evidence>
<sequence length="171" mass="18048">ADPQGSLYVAGGEGVAARLAKQSHRGEAPFNTDVIVATRDWHIDPGVHFDEWPIHCRAESWGAQLHPALDDLPGLDEIFDKGRDAAAYSGFEGISKDGTPLIDYLNSHGVSHVTIVGIATDYCVRATALDAVRAGFQTTLNVDYCVGVAPETTAASIDELRAAGATISSVS</sequence>
<dbReference type="Pfam" id="PF00857">
    <property type="entry name" value="Isochorismatase"/>
    <property type="match status" value="1"/>
</dbReference>
<evidence type="ECO:0000313" key="9">
    <source>
        <dbReference type="EMBL" id="EQD49212.1"/>
    </source>
</evidence>
<evidence type="ECO:0000259" key="8">
    <source>
        <dbReference type="Pfam" id="PF00857"/>
    </source>
</evidence>
<evidence type="ECO:0000256" key="5">
    <source>
        <dbReference type="ARBA" id="ARBA00037900"/>
    </source>
</evidence>
<reference evidence="9" key="1">
    <citation type="submission" date="2013-08" db="EMBL/GenBank/DDBJ databases">
        <authorList>
            <person name="Mendez C."/>
            <person name="Richter M."/>
            <person name="Ferrer M."/>
            <person name="Sanchez J."/>
        </authorList>
    </citation>
    <scope>NUCLEOTIDE SEQUENCE</scope>
</reference>
<evidence type="ECO:0000256" key="3">
    <source>
        <dbReference type="ARBA" id="ARBA00022723"/>
    </source>
</evidence>
<dbReference type="Gene3D" id="3.40.50.850">
    <property type="entry name" value="Isochorismatase-like"/>
    <property type="match status" value="1"/>
</dbReference>
<dbReference type="EC" id="3.5.1.19" evidence="6"/>
<accession>T0ZX52</accession>
<protein>
    <recommendedName>
        <fullName evidence="6">nicotinamidase</fullName>
        <ecNumber evidence="6">3.5.1.19</ecNumber>
    </recommendedName>
    <alternativeName>
        <fullName evidence="7">Nicotinamide deamidase</fullName>
    </alternativeName>
</protein>
<dbReference type="EMBL" id="AUZX01010104">
    <property type="protein sequence ID" value="EQD49212.1"/>
    <property type="molecule type" value="Genomic_DNA"/>
</dbReference>
<evidence type="ECO:0000256" key="1">
    <source>
        <dbReference type="ARBA" id="ARBA00006336"/>
    </source>
</evidence>
<dbReference type="InterPro" id="IPR036380">
    <property type="entry name" value="Isochorismatase-like_sf"/>
</dbReference>
<dbReference type="GO" id="GO:0008936">
    <property type="term" value="F:nicotinamidase activity"/>
    <property type="evidence" value="ECO:0007669"/>
    <property type="project" value="UniProtKB-EC"/>
</dbReference>
<comment type="caution">
    <text evidence="9">The sequence shown here is derived from an EMBL/GenBank/DDBJ whole genome shotgun (WGS) entry which is preliminary data.</text>
</comment>
<proteinExistence type="inferred from homology"/>
<dbReference type="GO" id="GO:0046872">
    <property type="term" value="F:metal ion binding"/>
    <property type="evidence" value="ECO:0007669"/>
    <property type="project" value="UniProtKB-KW"/>
</dbReference>
<dbReference type="SUPFAM" id="SSF52499">
    <property type="entry name" value="Isochorismatase-like hydrolases"/>
    <property type="match status" value="1"/>
</dbReference>
<organism evidence="9">
    <name type="scientific">mine drainage metagenome</name>
    <dbReference type="NCBI Taxonomy" id="410659"/>
    <lineage>
        <taxon>unclassified sequences</taxon>
        <taxon>metagenomes</taxon>
        <taxon>ecological metagenomes</taxon>
    </lineage>
</organism>
<reference evidence="9" key="2">
    <citation type="journal article" date="2014" name="ISME J.">
        <title>Microbial stratification in low pH oxic and suboxic macroscopic growths along an acid mine drainage.</title>
        <authorList>
            <person name="Mendez-Garcia C."/>
            <person name="Mesa V."/>
            <person name="Sprenger R.R."/>
            <person name="Richter M."/>
            <person name="Diez M.S."/>
            <person name="Solano J."/>
            <person name="Bargiela R."/>
            <person name="Golyshina O.V."/>
            <person name="Manteca A."/>
            <person name="Ramos J.L."/>
            <person name="Gallego J.R."/>
            <person name="Llorente I."/>
            <person name="Martins Dos Santos V.A."/>
            <person name="Jensen O.N."/>
            <person name="Pelaez A.I."/>
            <person name="Sanchez J."/>
            <person name="Ferrer M."/>
        </authorList>
    </citation>
    <scope>NUCLEOTIDE SEQUENCE</scope>
</reference>
<dbReference type="AlphaFoldDB" id="T0ZX52"/>
<comment type="pathway">
    <text evidence="5">Cofactor biosynthesis; nicotinate biosynthesis; nicotinate from nicotinamide: step 1/1.</text>
</comment>
<evidence type="ECO:0000256" key="4">
    <source>
        <dbReference type="ARBA" id="ARBA00022801"/>
    </source>
</evidence>
<dbReference type="InterPro" id="IPR052347">
    <property type="entry name" value="Isochorismatase_Nicotinamidase"/>
</dbReference>
<feature type="non-terminal residue" evidence="9">
    <location>
        <position position="1"/>
    </location>
</feature>
<feature type="domain" description="Isochorismatase-like" evidence="8">
    <location>
        <begin position="46"/>
        <end position="169"/>
    </location>
</feature>
<dbReference type="PANTHER" id="PTHR11080">
    <property type="entry name" value="PYRAZINAMIDASE/NICOTINAMIDASE"/>
    <property type="match status" value="1"/>
</dbReference>
<dbReference type="InterPro" id="IPR000868">
    <property type="entry name" value="Isochorismatase-like_dom"/>
</dbReference>
<dbReference type="GO" id="GO:0019363">
    <property type="term" value="P:pyridine nucleotide biosynthetic process"/>
    <property type="evidence" value="ECO:0007669"/>
    <property type="project" value="UniProtKB-KW"/>
</dbReference>
<dbReference type="PANTHER" id="PTHR11080:SF2">
    <property type="entry name" value="LD05707P"/>
    <property type="match status" value="1"/>
</dbReference>
<keyword evidence="2" id="KW-0662">Pyridine nucleotide biosynthesis</keyword>
<evidence type="ECO:0000256" key="2">
    <source>
        <dbReference type="ARBA" id="ARBA00022642"/>
    </source>
</evidence>
<gene>
    <name evidence="9" type="ORF">B1A_13782</name>
</gene>
<name>T0ZX52_9ZZZZ</name>
<keyword evidence="3" id="KW-0479">Metal-binding</keyword>
<comment type="similarity">
    <text evidence="1">Belongs to the isochorismatase family.</text>
</comment>